<evidence type="ECO:0000256" key="5">
    <source>
        <dbReference type="ARBA" id="ARBA00022673"/>
    </source>
</evidence>
<dbReference type="Pfam" id="PF10233">
    <property type="entry name" value="Cg6151-P"/>
    <property type="match status" value="1"/>
</dbReference>
<keyword evidence="5" id="KW-0107">Calcium channel</keyword>
<name>A0A0N5AUJ3_9BILA</name>
<accession>A0A0N5AUJ3</accession>
<evidence type="ECO:0000313" key="14">
    <source>
        <dbReference type="Proteomes" id="UP000046393"/>
    </source>
</evidence>
<keyword evidence="7 13" id="KW-1133">Transmembrane helix</keyword>
<protein>
    <recommendedName>
        <fullName evidence="3">Calcium channel flower</fullName>
    </recommendedName>
</protein>
<keyword evidence="6 13" id="KW-0812">Transmembrane</keyword>
<comment type="similarity">
    <text evidence="2">Belongs to the calcium channel flower family.</text>
</comment>
<dbReference type="AlphaFoldDB" id="A0A0N5AUJ3"/>
<dbReference type="PANTHER" id="PTHR13314">
    <property type="entry name" value="CALCIUM CHANNEL FLOWER HOMOLOG"/>
    <property type="match status" value="1"/>
</dbReference>
<sequence length="171" mass="18252">MGAAASGIQAQMRTEHDETTAFPWWVRLLAKALAVFGGFLAVIFAVLGLFTFNCNCIIATLLQLAFGLLTVALEAPFCCMCVEFIEKIALFSESRKHWHKAVLFCTMGAIPIILCFGISTFVGSGLIFASGVVYGFMALGKKADLSAGPTDAAWNATVNQPPPSINNPPMA</sequence>
<dbReference type="Proteomes" id="UP000046393">
    <property type="component" value="Unplaced"/>
</dbReference>
<proteinExistence type="inferred from homology"/>
<evidence type="ECO:0000256" key="3">
    <source>
        <dbReference type="ARBA" id="ARBA00016120"/>
    </source>
</evidence>
<keyword evidence="4" id="KW-0813">Transport</keyword>
<dbReference type="GO" id="GO:0042734">
    <property type="term" value="C:presynaptic membrane"/>
    <property type="evidence" value="ECO:0007669"/>
    <property type="project" value="UniProtKB-SubCell"/>
</dbReference>
<dbReference type="WBParaSite" id="SMUV_0000853001-mRNA-1">
    <property type="protein sequence ID" value="SMUV_0000853001-mRNA-1"/>
    <property type="gene ID" value="SMUV_0000853001"/>
</dbReference>
<keyword evidence="9" id="KW-0966">Cell projection</keyword>
<keyword evidence="4" id="KW-0109">Calcium transport</keyword>
<evidence type="ECO:0000256" key="7">
    <source>
        <dbReference type="ARBA" id="ARBA00022989"/>
    </source>
</evidence>
<reference evidence="15" key="1">
    <citation type="submission" date="2016-04" db="UniProtKB">
        <authorList>
            <consortium name="WormBaseParasite"/>
        </authorList>
    </citation>
    <scope>IDENTIFICATION</scope>
</reference>
<keyword evidence="5" id="KW-0407">Ion channel</keyword>
<feature type="transmembrane region" description="Helical" evidence="13">
    <location>
        <begin position="32"/>
        <end position="52"/>
    </location>
</feature>
<evidence type="ECO:0000256" key="10">
    <source>
        <dbReference type="ARBA" id="ARBA00023329"/>
    </source>
</evidence>
<keyword evidence="4" id="KW-0406">Ion transport</keyword>
<keyword evidence="14" id="KW-1185">Reference proteome</keyword>
<evidence type="ECO:0000313" key="15">
    <source>
        <dbReference type="WBParaSite" id="SMUV_0000853001-mRNA-1"/>
    </source>
</evidence>
<comment type="subcellular location">
    <subcellularLocation>
        <location evidence="1">Cytoplasmic vesicle</location>
        <location evidence="1">Secretory vesicle</location>
        <location evidence="1">Synaptic vesicle membrane</location>
        <topology evidence="1">Multi-pass membrane protein</topology>
    </subcellularLocation>
    <subcellularLocation>
        <location evidence="11">Presynaptic cell membrane</location>
    </subcellularLocation>
</comment>
<evidence type="ECO:0000256" key="13">
    <source>
        <dbReference type="SAM" id="Phobius"/>
    </source>
</evidence>
<keyword evidence="8 13" id="KW-0472">Membrane</keyword>
<evidence type="ECO:0000256" key="2">
    <source>
        <dbReference type="ARBA" id="ARBA00010023"/>
    </source>
</evidence>
<keyword evidence="10" id="KW-0968">Cytoplasmic vesicle</keyword>
<feature type="transmembrane region" description="Helical" evidence="13">
    <location>
        <begin position="103"/>
        <end position="136"/>
    </location>
</feature>
<evidence type="ECO:0000256" key="11">
    <source>
        <dbReference type="ARBA" id="ARBA00034111"/>
    </source>
</evidence>
<dbReference type="GO" id="GO:0005262">
    <property type="term" value="F:calcium channel activity"/>
    <property type="evidence" value="ECO:0007669"/>
    <property type="project" value="UniProtKB-KW"/>
</dbReference>
<dbReference type="GO" id="GO:0016192">
    <property type="term" value="P:vesicle-mediated transport"/>
    <property type="evidence" value="ECO:0007669"/>
    <property type="project" value="TreeGrafter"/>
</dbReference>
<dbReference type="InterPro" id="IPR019365">
    <property type="entry name" value="TVP18/Ca-channel_flower"/>
</dbReference>
<keyword evidence="4" id="KW-0106">Calcium</keyword>
<organism evidence="14 15">
    <name type="scientific">Syphacia muris</name>
    <dbReference type="NCBI Taxonomy" id="451379"/>
    <lineage>
        <taxon>Eukaryota</taxon>
        <taxon>Metazoa</taxon>
        <taxon>Ecdysozoa</taxon>
        <taxon>Nematoda</taxon>
        <taxon>Chromadorea</taxon>
        <taxon>Rhabditida</taxon>
        <taxon>Spirurina</taxon>
        <taxon>Oxyuridomorpha</taxon>
        <taxon>Oxyuroidea</taxon>
        <taxon>Oxyuridae</taxon>
        <taxon>Syphacia</taxon>
    </lineage>
</organism>
<dbReference type="PANTHER" id="PTHR13314:SF2">
    <property type="entry name" value="CALCIUM CHANNEL FLOWER HOMOLOG"/>
    <property type="match status" value="1"/>
</dbReference>
<feature type="transmembrane region" description="Helical" evidence="13">
    <location>
        <begin position="58"/>
        <end position="82"/>
    </location>
</feature>
<evidence type="ECO:0000256" key="9">
    <source>
        <dbReference type="ARBA" id="ARBA00023273"/>
    </source>
</evidence>
<dbReference type="SMART" id="SM01077">
    <property type="entry name" value="Cg6151-P"/>
    <property type="match status" value="1"/>
</dbReference>
<dbReference type="GO" id="GO:0030672">
    <property type="term" value="C:synaptic vesicle membrane"/>
    <property type="evidence" value="ECO:0007669"/>
    <property type="project" value="UniProtKB-SubCell"/>
</dbReference>
<evidence type="ECO:0000256" key="6">
    <source>
        <dbReference type="ARBA" id="ARBA00022692"/>
    </source>
</evidence>
<evidence type="ECO:0000256" key="8">
    <source>
        <dbReference type="ARBA" id="ARBA00023136"/>
    </source>
</evidence>
<comment type="subunit">
    <text evidence="12">Homomultimer. Associates with the dally/ magu complex.</text>
</comment>
<evidence type="ECO:0000256" key="1">
    <source>
        <dbReference type="ARBA" id="ARBA00004644"/>
    </source>
</evidence>
<evidence type="ECO:0000256" key="12">
    <source>
        <dbReference type="ARBA" id="ARBA00046506"/>
    </source>
</evidence>
<evidence type="ECO:0000256" key="4">
    <source>
        <dbReference type="ARBA" id="ARBA00022568"/>
    </source>
</evidence>